<dbReference type="Proteomes" id="UP001250656">
    <property type="component" value="Unassembled WGS sequence"/>
</dbReference>
<evidence type="ECO:0008006" key="3">
    <source>
        <dbReference type="Google" id="ProtNLM"/>
    </source>
</evidence>
<protein>
    <recommendedName>
        <fullName evidence="3">Alpha/beta hydrolase</fullName>
    </recommendedName>
</protein>
<evidence type="ECO:0000313" key="1">
    <source>
        <dbReference type="EMBL" id="MDT7829593.1"/>
    </source>
</evidence>
<name>A0ABU3L7Q0_9FLAO</name>
<proteinExistence type="predicted"/>
<keyword evidence="2" id="KW-1185">Reference proteome</keyword>
<gene>
    <name evidence="1" type="ORF">RQM65_13045</name>
</gene>
<organism evidence="1 2">
    <name type="scientific">Pricia mediterranea</name>
    <dbReference type="NCBI Taxonomy" id="3076079"/>
    <lineage>
        <taxon>Bacteria</taxon>
        <taxon>Pseudomonadati</taxon>
        <taxon>Bacteroidota</taxon>
        <taxon>Flavobacteriia</taxon>
        <taxon>Flavobacteriales</taxon>
        <taxon>Flavobacteriaceae</taxon>
        <taxon>Pricia</taxon>
    </lineage>
</organism>
<evidence type="ECO:0000313" key="2">
    <source>
        <dbReference type="Proteomes" id="UP001250656"/>
    </source>
</evidence>
<dbReference type="EMBL" id="JAVTTP010000001">
    <property type="protein sequence ID" value="MDT7829593.1"/>
    <property type="molecule type" value="Genomic_DNA"/>
</dbReference>
<reference evidence="1 2" key="1">
    <citation type="submission" date="2023-09" db="EMBL/GenBank/DDBJ databases">
        <title>Novel taxa isolated from Blanes Bay.</title>
        <authorList>
            <person name="Rey-Velasco X."/>
            <person name="Lucena T."/>
        </authorList>
    </citation>
    <scope>NUCLEOTIDE SEQUENCE [LARGE SCALE GENOMIC DNA]</scope>
    <source>
        <strain evidence="1 2">S334</strain>
    </source>
</reference>
<dbReference type="RefSeq" id="WP_314015626.1">
    <property type="nucleotide sequence ID" value="NZ_JAVTTP010000001.1"/>
</dbReference>
<accession>A0ABU3L7Q0</accession>
<comment type="caution">
    <text evidence="1">The sequence shown here is derived from an EMBL/GenBank/DDBJ whole genome shotgun (WGS) entry which is preliminary data.</text>
</comment>
<sequence>MAERLVIISDMWGVKKGQWITSYLAYLQQYFDITFYDSQQLAHLEVQVHSEENILKAFVDGGIDTAAVHLLKKEKKPAHYLGFGTGGTIAWKANLAGLSMKSLYTVSSTRIRGEKKRPGCKTTALFGDLDIYRPKSTWYEETGLKAELIKGFGHKMYTDDKVIQKVCLDLLRSVTQKSWDREKREKAV</sequence>